<dbReference type="InterPro" id="IPR016181">
    <property type="entry name" value="Acyl_CoA_acyltransferase"/>
</dbReference>
<comment type="pathway">
    <text evidence="1">Lipid metabolism.</text>
</comment>
<keyword evidence="3" id="KW-0808">Transferase</keyword>
<keyword evidence="2" id="KW-0444">Lipid biosynthesis</keyword>
<accession>A0A7V8NRG1</accession>
<dbReference type="InterPro" id="IPR052351">
    <property type="entry name" value="Ornithine_N-alpha-AT"/>
</dbReference>
<sequence>MPTEAVLIHDCANPLAATSLFRVRLAQTVEDLVECQRLRYQVFHCELGEGLASSAHPGLDCDPYDFICDHLMVLDAATGSLAGTYRMQTGYRAKGNLGYYGAQLFDFGPFEGIRGELLELGRACVHEHYRNTHVLHLLWKGIAKYAATCRARYLIGCSSLSSQDEDAGMALYEELRQGFLVDPSFRTAPAAGHECKTNGLPVVPPRPPRLFRAYLEISARLCGPPAIDREFKTIDFLTLIDLQQLPARVRSRFF</sequence>
<dbReference type="Pfam" id="PF13444">
    <property type="entry name" value="Acetyltransf_5"/>
    <property type="match status" value="1"/>
</dbReference>
<protein>
    <submittedName>
        <fullName evidence="6">GNAT family N-acetyltransferase</fullName>
    </submittedName>
</protein>
<keyword evidence="4" id="KW-0443">Lipid metabolism</keyword>
<dbReference type="EMBL" id="JACDQQ010001386">
    <property type="protein sequence ID" value="MBA0086179.1"/>
    <property type="molecule type" value="Genomic_DNA"/>
</dbReference>
<keyword evidence="5" id="KW-0012">Acyltransferase</keyword>
<dbReference type="SUPFAM" id="SSF55729">
    <property type="entry name" value="Acyl-CoA N-acyltransferases (Nat)"/>
    <property type="match status" value="1"/>
</dbReference>
<proteinExistence type="predicted"/>
<evidence type="ECO:0000313" key="6">
    <source>
        <dbReference type="EMBL" id="MBA0086179.1"/>
    </source>
</evidence>
<organism evidence="6 7">
    <name type="scientific">Candidatus Acidiferrum panamense</name>
    <dbReference type="NCBI Taxonomy" id="2741543"/>
    <lineage>
        <taxon>Bacteria</taxon>
        <taxon>Pseudomonadati</taxon>
        <taxon>Acidobacteriota</taxon>
        <taxon>Terriglobia</taxon>
        <taxon>Candidatus Acidiferrales</taxon>
        <taxon>Candidatus Acidiferrum</taxon>
    </lineage>
</organism>
<comment type="caution">
    <text evidence="6">The sequence shown here is derived from an EMBL/GenBank/DDBJ whole genome shotgun (WGS) entry which is preliminary data.</text>
</comment>
<evidence type="ECO:0000256" key="5">
    <source>
        <dbReference type="ARBA" id="ARBA00023315"/>
    </source>
</evidence>
<keyword evidence="7" id="KW-1185">Reference proteome</keyword>
<evidence type="ECO:0000256" key="1">
    <source>
        <dbReference type="ARBA" id="ARBA00005189"/>
    </source>
</evidence>
<reference evidence="6" key="1">
    <citation type="submission" date="2020-06" db="EMBL/GenBank/DDBJ databases">
        <title>Legume-microbial interactions unlock mineral nutrients during tropical forest succession.</title>
        <authorList>
            <person name="Epihov D.Z."/>
        </authorList>
    </citation>
    <scope>NUCLEOTIDE SEQUENCE [LARGE SCALE GENOMIC DNA]</scope>
    <source>
        <strain evidence="6">Pan2503</strain>
    </source>
</reference>
<evidence type="ECO:0000313" key="7">
    <source>
        <dbReference type="Proteomes" id="UP000567293"/>
    </source>
</evidence>
<dbReference type="Gene3D" id="3.40.630.30">
    <property type="match status" value="1"/>
</dbReference>
<dbReference type="AlphaFoldDB" id="A0A7V8NRG1"/>
<dbReference type="GO" id="GO:0006629">
    <property type="term" value="P:lipid metabolic process"/>
    <property type="evidence" value="ECO:0007669"/>
    <property type="project" value="UniProtKB-KW"/>
</dbReference>
<name>A0A7V8NRG1_9BACT</name>
<evidence type="ECO:0000256" key="3">
    <source>
        <dbReference type="ARBA" id="ARBA00022679"/>
    </source>
</evidence>
<evidence type="ECO:0000256" key="4">
    <source>
        <dbReference type="ARBA" id="ARBA00023098"/>
    </source>
</evidence>
<gene>
    <name evidence="6" type="ORF">HRJ53_14425</name>
</gene>
<dbReference type="PANTHER" id="PTHR37323">
    <property type="entry name" value="GCN5-RELATED N-ACETYLTRANSFERASE"/>
    <property type="match status" value="1"/>
</dbReference>
<dbReference type="Proteomes" id="UP000567293">
    <property type="component" value="Unassembled WGS sequence"/>
</dbReference>
<dbReference type="PANTHER" id="PTHR37323:SF1">
    <property type="entry name" value="L-ORNITHINE N(ALPHA)-ACYLTRANSFERASE"/>
    <property type="match status" value="1"/>
</dbReference>
<evidence type="ECO:0000256" key="2">
    <source>
        <dbReference type="ARBA" id="ARBA00022516"/>
    </source>
</evidence>
<dbReference type="GO" id="GO:0016746">
    <property type="term" value="F:acyltransferase activity"/>
    <property type="evidence" value="ECO:0007669"/>
    <property type="project" value="UniProtKB-KW"/>
</dbReference>